<keyword evidence="2" id="KW-1185">Reference proteome</keyword>
<gene>
    <name evidence="1" type="ORF">Glove_120g43</name>
</gene>
<sequence>MKKDSNNNSKKIENIFDNTSSHEVTASSNSDVNLSLIDICQESGISTSHIFAEPKSLKEKEINDFLYEKNKENNVSSVVFELEQDNEIDEVDTSQIVEQELMQELSQNTPDIEINESYIQNLNNSTSGLARSLSYLFDKAVVKSQEEILCWYYYSLEFKNRVKSKAGVLNYFYKSLILRIF</sequence>
<accession>A0A397J8V7</accession>
<evidence type="ECO:0000313" key="1">
    <source>
        <dbReference type="EMBL" id="RHZ81433.1"/>
    </source>
</evidence>
<reference evidence="1 2" key="1">
    <citation type="submission" date="2018-08" db="EMBL/GenBank/DDBJ databases">
        <title>Genome and evolution of the arbuscular mycorrhizal fungus Diversispora epigaea (formerly Glomus versiforme) and its bacterial endosymbionts.</title>
        <authorList>
            <person name="Sun X."/>
            <person name="Fei Z."/>
            <person name="Harrison M."/>
        </authorList>
    </citation>
    <scope>NUCLEOTIDE SEQUENCE [LARGE SCALE GENOMIC DNA]</scope>
    <source>
        <strain evidence="1 2">IT104</strain>
    </source>
</reference>
<dbReference type="AlphaFoldDB" id="A0A397J8V7"/>
<dbReference type="Proteomes" id="UP000266861">
    <property type="component" value="Unassembled WGS sequence"/>
</dbReference>
<protein>
    <submittedName>
        <fullName evidence="1">Uncharacterized protein</fullName>
    </submittedName>
</protein>
<dbReference type="EMBL" id="PQFF01000112">
    <property type="protein sequence ID" value="RHZ81433.1"/>
    <property type="molecule type" value="Genomic_DNA"/>
</dbReference>
<comment type="caution">
    <text evidence="1">The sequence shown here is derived from an EMBL/GenBank/DDBJ whole genome shotgun (WGS) entry which is preliminary data.</text>
</comment>
<evidence type="ECO:0000313" key="2">
    <source>
        <dbReference type="Proteomes" id="UP000266861"/>
    </source>
</evidence>
<dbReference type="OrthoDB" id="2441985at2759"/>
<name>A0A397J8V7_9GLOM</name>
<organism evidence="1 2">
    <name type="scientific">Diversispora epigaea</name>
    <dbReference type="NCBI Taxonomy" id="1348612"/>
    <lineage>
        <taxon>Eukaryota</taxon>
        <taxon>Fungi</taxon>
        <taxon>Fungi incertae sedis</taxon>
        <taxon>Mucoromycota</taxon>
        <taxon>Glomeromycotina</taxon>
        <taxon>Glomeromycetes</taxon>
        <taxon>Diversisporales</taxon>
        <taxon>Diversisporaceae</taxon>
        <taxon>Diversispora</taxon>
    </lineage>
</organism>
<proteinExistence type="predicted"/>